<feature type="signal peptide" evidence="1">
    <location>
        <begin position="1"/>
        <end position="22"/>
    </location>
</feature>
<accession>A0A0H2RPN8</accession>
<dbReference type="AlphaFoldDB" id="A0A0H2RPN8"/>
<evidence type="ECO:0000313" key="2">
    <source>
        <dbReference type="EMBL" id="KLO11413.1"/>
    </source>
</evidence>
<keyword evidence="1" id="KW-0732">Signal</keyword>
<organism evidence="2 3">
    <name type="scientific">Schizopora paradoxa</name>
    <dbReference type="NCBI Taxonomy" id="27342"/>
    <lineage>
        <taxon>Eukaryota</taxon>
        <taxon>Fungi</taxon>
        <taxon>Dikarya</taxon>
        <taxon>Basidiomycota</taxon>
        <taxon>Agaricomycotina</taxon>
        <taxon>Agaricomycetes</taxon>
        <taxon>Hymenochaetales</taxon>
        <taxon>Schizoporaceae</taxon>
        <taxon>Schizopora</taxon>
    </lineage>
</organism>
<evidence type="ECO:0000256" key="1">
    <source>
        <dbReference type="SAM" id="SignalP"/>
    </source>
</evidence>
<dbReference type="EMBL" id="KQ086000">
    <property type="protein sequence ID" value="KLO11413.1"/>
    <property type="molecule type" value="Genomic_DNA"/>
</dbReference>
<protein>
    <submittedName>
        <fullName evidence="2">Uncharacterized protein</fullName>
    </submittedName>
</protein>
<feature type="chain" id="PRO_5005202005" evidence="1">
    <location>
        <begin position="23"/>
        <end position="80"/>
    </location>
</feature>
<name>A0A0H2RPN8_9AGAM</name>
<dbReference type="Proteomes" id="UP000053477">
    <property type="component" value="Unassembled WGS sequence"/>
</dbReference>
<dbReference type="InParanoid" id="A0A0H2RPN8"/>
<evidence type="ECO:0000313" key="3">
    <source>
        <dbReference type="Proteomes" id="UP000053477"/>
    </source>
</evidence>
<sequence>MQFSLRVTLLGSLCALVGTSFGVPFTSSTVCPPCPPITSSVPTTSIPAPTLTTPGPTSLTITFPNRGASTSSVLFCPCPA</sequence>
<proteinExistence type="predicted"/>
<reference evidence="2 3" key="1">
    <citation type="submission" date="2015-04" db="EMBL/GenBank/DDBJ databases">
        <title>Complete genome sequence of Schizopora paradoxa KUC8140, a cosmopolitan wood degrader in East Asia.</title>
        <authorList>
            <consortium name="DOE Joint Genome Institute"/>
            <person name="Min B."/>
            <person name="Park H."/>
            <person name="Jang Y."/>
            <person name="Kim J.-J."/>
            <person name="Kim K.H."/>
            <person name="Pangilinan J."/>
            <person name="Lipzen A."/>
            <person name="Riley R."/>
            <person name="Grigoriev I.V."/>
            <person name="Spatafora J.W."/>
            <person name="Choi I.-G."/>
        </authorList>
    </citation>
    <scope>NUCLEOTIDE SEQUENCE [LARGE SCALE GENOMIC DNA]</scope>
    <source>
        <strain evidence="2 3">KUC8140</strain>
    </source>
</reference>
<gene>
    <name evidence="2" type="ORF">SCHPADRAFT_906005</name>
</gene>
<keyword evidence="3" id="KW-1185">Reference proteome</keyword>